<keyword evidence="5" id="KW-1185">Reference proteome</keyword>
<dbReference type="GO" id="GO:0007165">
    <property type="term" value="P:signal transduction"/>
    <property type="evidence" value="ECO:0007669"/>
    <property type="project" value="InterPro"/>
</dbReference>
<evidence type="ECO:0000313" key="4">
    <source>
        <dbReference type="EMBL" id="PXX43226.1"/>
    </source>
</evidence>
<dbReference type="CDD" id="cd00077">
    <property type="entry name" value="HDc"/>
    <property type="match status" value="1"/>
</dbReference>
<feature type="transmembrane region" description="Helical" evidence="1">
    <location>
        <begin position="354"/>
        <end position="372"/>
    </location>
</feature>
<protein>
    <submittedName>
        <fullName evidence="4">HAMP domain-containing protein</fullName>
    </submittedName>
</protein>
<keyword evidence="1" id="KW-1133">Transmembrane helix</keyword>
<dbReference type="PANTHER" id="PTHR43155">
    <property type="entry name" value="CYCLIC DI-GMP PHOSPHODIESTERASE PA4108-RELATED"/>
    <property type="match status" value="1"/>
</dbReference>
<dbReference type="Gene3D" id="3.30.450.20">
    <property type="entry name" value="PAS domain"/>
    <property type="match status" value="1"/>
</dbReference>
<feature type="domain" description="HD-GYP" evidence="3">
    <location>
        <begin position="752"/>
        <end position="960"/>
    </location>
</feature>
<comment type="caution">
    <text evidence="4">The sequence shown here is derived from an EMBL/GenBank/DDBJ whole genome shotgun (WGS) entry which is preliminary data.</text>
</comment>
<dbReference type="InterPro" id="IPR029016">
    <property type="entry name" value="GAF-like_dom_sf"/>
</dbReference>
<feature type="transmembrane region" description="Helical" evidence="1">
    <location>
        <begin position="12"/>
        <end position="33"/>
    </location>
</feature>
<sequence length="973" mass="109074">MRIRKNVHFHIYISYFFTGLILIFAIAMGTVLFMRMSKIILAQANTSYALIGNEVASNVKDIYEPVRNQTEILAQSHPISGKNLNERLTHVNYLAKAIISVKSATSAYVGFANGEFFLLRQYAKSNGSKGIFKAPEKTAWIVQSTSLDAGKLQEHVVYLDDRLNEIERQPVPLRNYDPRVRGWYETAMKTPSQAHVSEPYYFFTTGQIGVTYAQKIVDADAVVGIDIELPTIHETIRNSSITPSTRMALIDRKGQLLAWQNGKQTIYKPQIATRLDGTQSMPTLKEQDAPVLNKINDLADAGGQSSQALDMIGKTWATYQGNIQIPGGQDLRILIASPHDELLAGVIKMRRQSIALFALLLVIGLALTVYFSRLASKPLKQLNDEASKIARFDFKSPINIQSRIKEIADLSNSMRGMKATIRSFLDIASSLASETNYDKLLARVLKEMSEITEAKSGILYLYQPKDKAMQVVQAYVDHEVLETSKQSISMADENHPVIQACKSRSSICQLQATDLALYFSALPATDHTTTLIAIPLKDRNNTLVGAIALVIDDANIDPGRQAMAEAVSGAAAVAIENQRLIQEQKALLEAFIQLIASAIDAKSPYTGGHCQRVPLLTKLLAQAACKETEGPFASFQLSDEEWEELHIAAWLHDCGKVTTPEYIVDKATKLETLYDRIHEIRMRFEVLKRDAQIDYWQAVAKDDAGNDAAELKKKLDDTIAQLDSDFAFIAECNEGGEFMAPDKIARIQDIAGRHWLRTLSDRIGISHDEKERKNRTTEPTLPVQEQLLSDKVEHIFTRSPRDTIAPDNPWGFKVKVPENLYNRGEVYNLTVARGTLSEEERYKINEHMIQTIMMLEKLPFPRHLAKVPEIAGGHHEKMDGTGYPKRLNAEQMSIPARMMAIADIFEALTAADRPYKKGKTLSEAIKIMSFMKKDQHIDAELFGLFLKSGAYLEYGRQFMNPDQIDEFDIHAYV</sequence>
<accession>A0A318J3N1</accession>
<dbReference type="Pfam" id="PF13492">
    <property type="entry name" value="GAF_3"/>
    <property type="match status" value="1"/>
</dbReference>
<reference evidence="4 5" key="1">
    <citation type="submission" date="2018-05" db="EMBL/GenBank/DDBJ databases">
        <title>Genomic Encyclopedia of Type Strains, Phase IV (KMG-IV): sequencing the most valuable type-strain genomes for metagenomic binning, comparative biology and taxonomic classification.</title>
        <authorList>
            <person name="Goeker M."/>
        </authorList>
    </citation>
    <scope>NUCLEOTIDE SEQUENCE [LARGE SCALE GENOMIC DNA]</scope>
    <source>
        <strain evidence="4 5">DSM 19792</strain>
    </source>
</reference>
<dbReference type="Proteomes" id="UP000247792">
    <property type="component" value="Unassembled WGS sequence"/>
</dbReference>
<dbReference type="SUPFAM" id="SSF103190">
    <property type="entry name" value="Sensory domain-like"/>
    <property type="match status" value="1"/>
</dbReference>
<dbReference type="Gene3D" id="3.30.450.40">
    <property type="match status" value="1"/>
</dbReference>
<dbReference type="Pfam" id="PF13487">
    <property type="entry name" value="HD_5"/>
    <property type="match status" value="1"/>
</dbReference>
<dbReference type="Gene3D" id="1.10.3210.10">
    <property type="entry name" value="Hypothetical protein af1432"/>
    <property type="match status" value="2"/>
</dbReference>
<evidence type="ECO:0000259" key="3">
    <source>
        <dbReference type="PROSITE" id="PS51832"/>
    </source>
</evidence>
<dbReference type="SUPFAM" id="SSF55781">
    <property type="entry name" value="GAF domain-like"/>
    <property type="match status" value="1"/>
</dbReference>
<dbReference type="InterPro" id="IPR003660">
    <property type="entry name" value="HAMP_dom"/>
</dbReference>
<dbReference type="EMBL" id="QJKB01000004">
    <property type="protein sequence ID" value="PXX43226.1"/>
    <property type="molecule type" value="Genomic_DNA"/>
</dbReference>
<keyword evidence="1" id="KW-0472">Membrane</keyword>
<dbReference type="SMART" id="SM00471">
    <property type="entry name" value="HDc"/>
    <property type="match status" value="1"/>
</dbReference>
<dbReference type="SUPFAM" id="SSF109604">
    <property type="entry name" value="HD-domain/PDEase-like"/>
    <property type="match status" value="2"/>
</dbReference>
<dbReference type="PANTHER" id="PTHR43155:SF2">
    <property type="entry name" value="CYCLIC DI-GMP PHOSPHODIESTERASE PA4108"/>
    <property type="match status" value="1"/>
</dbReference>
<dbReference type="InterPro" id="IPR003607">
    <property type="entry name" value="HD/PDEase_dom"/>
</dbReference>
<feature type="domain" description="HAMP" evidence="2">
    <location>
        <begin position="373"/>
        <end position="426"/>
    </location>
</feature>
<dbReference type="InterPro" id="IPR037522">
    <property type="entry name" value="HD_GYP_dom"/>
</dbReference>
<dbReference type="InterPro" id="IPR003018">
    <property type="entry name" value="GAF"/>
</dbReference>
<evidence type="ECO:0000313" key="5">
    <source>
        <dbReference type="Proteomes" id="UP000247792"/>
    </source>
</evidence>
<dbReference type="PROSITE" id="PS50885">
    <property type="entry name" value="HAMP"/>
    <property type="match status" value="1"/>
</dbReference>
<dbReference type="Gene3D" id="6.10.340.10">
    <property type="match status" value="1"/>
</dbReference>
<dbReference type="RefSeq" id="WP_110255763.1">
    <property type="nucleotide sequence ID" value="NZ_QJKB01000004.1"/>
</dbReference>
<keyword evidence="1" id="KW-0812">Transmembrane</keyword>
<name>A0A318J3N1_9BURK</name>
<dbReference type="SUPFAM" id="SSF158472">
    <property type="entry name" value="HAMP domain-like"/>
    <property type="match status" value="1"/>
</dbReference>
<dbReference type="PROSITE" id="PS51832">
    <property type="entry name" value="HD_GYP"/>
    <property type="match status" value="1"/>
</dbReference>
<gene>
    <name evidence="4" type="ORF">DFR42_104227</name>
</gene>
<organism evidence="4 5">
    <name type="scientific">Undibacterium pigrum</name>
    <dbReference type="NCBI Taxonomy" id="401470"/>
    <lineage>
        <taxon>Bacteria</taxon>
        <taxon>Pseudomonadati</taxon>
        <taxon>Pseudomonadota</taxon>
        <taxon>Betaproteobacteria</taxon>
        <taxon>Burkholderiales</taxon>
        <taxon>Oxalobacteraceae</taxon>
        <taxon>Undibacterium</taxon>
    </lineage>
</organism>
<dbReference type="Pfam" id="PF22673">
    <property type="entry name" value="MCP-like_PDC_1"/>
    <property type="match status" value="1"/>
</dbReference>
<dbReference type="CDD" id="cd06225">
    <property type="entry name" value="HAMP"/>
    <property type="match status" value="1"/>
</dbReference>
<proteinExistence type="predicted"/>
<dbReference type="OrthoDB" id="9774747at2"/>
<evidence type="ECO:0000259" key="2">
    <source>
        <dbReference type="PROSITE" id="PS50885"/>
    </source>
</evidence>
<evidence type="ECO:0000256" key="1">
    <source>
        <dbReference type="SAM" id="Phobius"/>
    </source>
</evidence>
<dbReference type="AlphaFoldDB" id="A0A318J3N1"/>
<dbReference type="GO" id="GO:0016020">
    <property type="term" value="C:membrane"/>
    <property type="evidence" value="ECO:0007669"/>
    <property type="project" value="InterPro"/>
</dbReference>
<dbReference type="InterPro" id="IPR029151">
    <property type="entry name" value="Sensor-like_sf"/>
</dbReference>
<dbReference type="GO" id="GO:0008081">
    <property type="term" value="F:phosphoric diester hydrolase activity"/>
    <property type="evidence" value="ECO:0007669"/>
    <property type="project" value="UniProtKB-ARBA"/>
</dbReference>
<dbReference type="SMART" id="SM00065">
    <property type="entry name" value="GAF"/>
    <property type="match status" value="1"/>
</dbReference>